<dbReference type="PANTHER" id="PTHR30483">
    <property type="entry name" value="LEUCINE-SPECIFIC-BINDING PROTEIN"/>
    <property type="match status" value="1"/>
</dbReference>
<dbReference type="SUPFAM" id="SSF53822">
    <property type="entry name" value="Periplasmic binding protein-like I"/>
    <property type="match status" value="1"/>
</dbReference>
<dbReference type="PANTHER" id="PTHR30483:SF6">
    <property type="entry name" value="PERIPLASMIC BINDING PROTEIN OF ABC TRANSPORTER FOR NATURAL AMINO ACIDS"/>
    <property type="match status" value="1"/>
</dbReference>
<keyword evidence="6" id="KW-1185">Reference proteome</keyword>
<evidence type="ECO:0000256" key="1">
    <source>
        <dbReference type="ARBA" id="ARBA00010062"/>
    </source>
</evidence>
<gene>
    <name evidence="5" type="ORF">MMF98_16940</name>
</gene>
<dbReference type="InterPro" id="IPR051010">
    <property type="entry name" value="BCAA_transport"/>
</dbReference>
<organism evidence="5 6">
    <name type="scientific">Variovorax terrae</name>
    <dbReference type="NCBI Taxonomy" id="2923278"/>
    <lineage>
        <taxon>Bacteria</taxon>
        <taxon>Pseudomonadati</taxon>
        <taxon>Pseudomonadota</taxon>
        <taxon>Betaproteobacteria</taxon>
        <taxon>Burkholderiales</taxon>
        <taxon>Comamonadaceae</taxon>
        <taxon>Variovorax</taxon>
    </lineage>
</organism>
<proteinExistence type="inferred from homology"/>
<dbReference type="Gene3D" id="3.40.50.2300">
    <property type="match status" value="2"/>
</dbReference>
<name>A0A9X1VX92_9BURK</name>
<reference evidence="5" key="1">
    <citation type="submission" date="2022-03" db="EMBL/GenBank/DDBJ databases">
        <authorList>
            <person name="Woo C.Y."/>
        </authorList>
    </citation>
    <scope>NUCLEOTIDE SEQUENCE</scope>
    <source>
        <strain evidence="5">CYS-02</strain>
    </source>
</reference>
<dbReference type="InterPro" id="IPR028082">
    <property type="entry name" value="Peripla_BP_I"/>
</dbReference>
<evidence type="ECO:0000256" key="3">
    <source>
        <dbReference type="SAM" id="SignalP"/>
    </source>
</evidence>
<evidence type="ECO:0000259" key="4">
    <source>
        <dbReference type="Pfam" id="PF13458"/>
    </source>
</evidence>
<evidence type="ECO:0000256" key="2">
    <source>
        <dbReference type="ARBA" id="ARBA00022729"/>
    </source>
</evidence>
<comment type="similarity">
    <text evidence="1">Belongs to the leucine-binding protein family.</text>
</comment>
<accession>A0A9X1VX92</accession>
<dbReference type="RefSeq" id="WP_243307881.1">
    <property type="nucleotide sequence ID" value="NZ_JALGBI010000002.1"/>
</dbReference>
<evidence type="ECO:0000313" key="5">
    <source>
        <dbReference type="EMBL" id="MCJ0764905.1"/>
    </source>
</evidence>
<keyword evidence="2 3" id="KW-0732">Signal</keyword>
<dbReference type="InterPro" id="IPR028081">
    <property type="entry name" value="Leu-bd"/>
</dbReference>
<evidence type="ECO:0000313" key="6">
    <source>
        <dbReference type="Proteomes" id="UP001139447"/>
    </source>
</evidence>
<comment type="caution">
    <text evidence="5">The sequence shown here is derived from an EMBL/GenBank/DDBJ whole genome shotgun (WGS) entry which is preliminary data.</text>
</comment>
<dbReference type="Pfam" id="PF13458">
    <property type="entry name" value="Peripla_BP_6"/>
    <property type="match status" value="1"/>
</dbReference>
<sequence>MRTLVTLTGLAAFLAAIAPPSALAQDWKIGFITPTTGPATTVGTRQLATVRWWEQEVNAGKGIKGRKVQVVHCNDEGNPAKAVTCARDLLAQGVVLLINGSVSGAIRAVVPLVKNGPVMLTPAPGIMPEPSSYVFQTSPADAGLTTAVAEYAKANRVGQLGIIAATDTSGELGAASAAAVFPEYGVKYALARIDLRATDATTQLARVAGPGAALIYSTYTGAGAATVVKSYANLGLTQPLIVSYANISDPFVALIKDDMPKRLLGVALKGVVPELLTDPAERQRSSYFIKSYEQARGGERADMINMIALGMVDVAESVLRNVADPANADEVKRYLESTPVKSFQTIRFSPHSHIGMGPSDVVVVELKGSRWVKADPLK</sequence>
<dbReference type="EMBL" id="JALGBI010000002">
    <property type="protein sequence ID" value="MCJ0764905.1"/>
    <property type="molecule type" value="Genomic_DNA"/>
</dbReference>
<dbReference type="Proteomes" id="UP001139447">
    <property type="component" value="Unassembled WGS sequence"/>
</dbReference>
<protein>
    <submittedName>
        <fullName evidence="5">ABC transporter substrate-binding protein</fullName>
    </submittedName>
</protein>
<feature type="chain" id="PRO_5040827809" evidence="3">
    <location>
        <begin position="25"/>
        <end position="378"/>
    </location>
</feature>
<feature type="domain" description="Leucine-binding protein" evidence="4">
    <location>
        <begin position="27"/>
        <end position="365"/>
    </location>
</feature>
<dbReference type="AlphaFoldDB" id="A0A9X1VX92"/>
<feature type="signal peptide" evidence="3">
    <location>
        <begin position="1"/>
        <end position="24"/>
    </location>
</feature>